<dbReference type="InterPro" id="IPR008928">
    <property type="entry name" value="6-hairpin_glycosidase_sf"/>
</dbReference>
<gene>
    <name evidence="8" type="ORF">IRI77_34965</name>
</gene>
<evidence type="ECO:0000313" key="8">
    <source>
        <dbReference type="EMBL" id="QOY87882.1"/>
    </source>
</evidence>
<dbReference type="Pfam" id="PF06917">
    <property type="entry name" value="Pectate_lyase_2"/>
    <property type="match status" value="1"/>
</dbReference>
<evidence type="ECO:0000256" key="1">
    <source>
        <dbReference type="ARBA" id="ARBA00004167"/>
    </source>
</evidence>
<dbReference type="GO" id="GO:0045490">
    <property type="term" value="P:pectin catabolic process"/>
    <property type="evidence" value="ECO:0007669"/>
    <property type="project" value="InterPro"/>
</dbReference>
<dbReference type="Gene3D" id="2.130.10.10">
    <property type="entry name" value="YVTN repeat-like/Quinoprotein amine dehydrogenase"/>
    <property type="match status" value="2"/>
</dbReference>
<dbReference type="GO" id="GO:0016020">
    <property type="term" value="C:membrane"/>
    <property type="evidence" value="ECO:0007669"/>
    <property type="project" value="UniProtKB-SubCell"/>
</dbReference>
<dbReference type="InterPro" id="IPR028994">
    <property type="entry name" value="Integrin_alpha_N"/>
</dbReference>
<keyword evidence="9" id="KW-1185">Reference proteome</keyword>
<dbReference type="Gene3D" id="1.50.10.20">
    <property type="match status" value="1"/>
</dbReference>
<reference evidence="8 9" key="1">
    <citation type="submission" date="2020-10" db="EMBL/GenBank/DDBJ databases">
        <title>Complete genome sequence of Paludibaculum fermentans P105T, a facultatively anaerobic acidobacterium capable of dissimilatory Fe(III) reduction.</title>
        <authorList>
            <person name="Dedysh S.N."/>
            <person name="Beletsky A.V."/>
            <person name="Kulichevskaya I.S."/>
            <person name="Mardanov A.V."/>
            <person name="Ravin N.V."/>
        </authorList>
    </citation>
    <scope>NUCLEOTIDE SEQUENCE [LARGE SCALE GENOMIC DNA]</scope>
    <source>
        <strain evidence="8 9">P105</strain>
    </source>
</reference>
<dbReference type="Pfam" id="PF13360">
    <property type="entry name" value="PQQ_2"/>
    <property type="match status" value="1"/>
</dbReference>
<evidence type="ECO:0000259" key="7">
    <source>
        <dbReference type="Pfam" id="PF13360"/>
    </source>
</evidence>
<feature type="chain" id="PRO_5032493716" evidence="6">
    <location>
        <begin position="24"/>
        <end position="1062"/>
    </location>
</feature>
<comment type="subcellular location">
    <subcellularLocation>
        <location evidence="1">Membrane</location>
        <topology evidence="1">Single-pass membrane protein</topology>
    </subcellularLocation>
</comment>
<dbReference type="PANTHER" id="PTHR21419">
    <property type="match status" value="1"/>
</dbReference>
<dbReference type="SUPFAM" id="SSF48208">
    <property type="entry name" value="Six-hairpin glycosidases"/>
    <property type="match status" value="1"/>
</dbReference>
<dbReference type="PANTHER" id="PTHR21419:SF23">
    <property type="entry name" value="PROTEIN DEFECTIVE IN EXINE FORMATION 1"/>
    <property type="match status" value="1"/>
</dbReference>
<evidence type="ECO:0000256" key="5">
    <source>
        <dbReference type="ARBA" id="ARBA00023136"/>
    </source>
</evidence>
<dbReference type="KEGG" id="pfer:IRI77_34965"/>
<evidence type="ECO:0000313" key="9">
    <source>
        <dbReference type="Proteomes" id="UP000593892"/>
    </source>
</evidence>
<accession>A0A7S7NQE7</accession>
<sequence length="1062" mass="116711">MTLRTTLLVLSGLPLLVAQTRPAAPQVLYLEKVRTFADTLLANGLDRYGSKSTPAWVSMLDIKTRRIPESKDPNWQRSYDAEDYMRNARGSNLYRDIATIQTFLELSTLTGDPRYQQAADAYMSWFMQTCASPTTGLFAWGEHMFYNVVREDIEANRHELERQLPPWEELWRLNPEAVRREIEGLYTYHIHDKETFNFDRHGNFYTGKFDDPQVRGPYTKHSGLYAYSFLFLYTKTGEQKHLDWALKAGQMFWKVRNPQTNLIGGAWAPVQSGPTNLPGHLSWYLLHAYRLDRRQTVLRDVAAGLAKAYMQASWDPVARRYHRDVNVSDAKPLPGYLSPWSDGQGESGMFGQAALMAFQETGDPQFMEFARRYAQAAFEDPISSGIHPETYGKSLEFLLDMFEATHETAYLKAVRRFAAKACDTLFENGLIKETPDGYIYNASSGAGDLAHALLRAAKVESAAGVPASADDRFPVLDSWSFPKLVKAGQPVSISLKPGPLPQGARMVLIADASQEIQPSISAPGVYRFELPASTTGGARHFAARVRVTGSLSWQAWSGQQTVWTSEIAAFPNILLGGQPAPGVERLAAAAINGRPPANALPWLFRLPAAATRSTLSVHLTPEEMDPYLPNSLKLYRQVNHTWVPVASKVDPAARSLTTQAAPGLYAIGGEPRLNWRLPTDGALLVSPVVADFQHDGKTLQIALATNDIDRSLHLLRPDGTSLWRFPAKGALTTPVLVQTGSQPAIAFASLDTLYLVNAQGREQWSRKFNSRVLPPAFTQGRLYAATAGGELLVLDPTGAVLWRYALGAAAVTSPVVTDLLGDGSRVILLGGADAKLHAIVENKGELWAAEARGPRFLPPAVGDIDGDGKLEVVFAAKSVSTAHEVVALNAKGVRLWAHEAHREGEWAPVLADMQGLGYKQVIVETELSPWPKCELTILDRDGRRLRGIPIQSRVTLIPVATDLDADGKLDLVFPCNEDRRMHAVANSGADLWSFAPKSLNYTGAKMKGGGSPAIADIDGDGRLELVVGDDETVLNCIRTETRQPPRTIVIGEFRHSGAHTGN</sequence>
<dbReference type="InterPro" id="IPR045232">
    <property type="entry name" value="FAM234"/>
</dbReference>
<dbReference type="SMART" id="SM00564">
    <property type="entry name" value="PQQ"/>
    <property type="match status" value="2"/>
</dbReference>
<feature type="signal peptide" evidence="6">
    <location>
        <begin position="1"/>
        <end position="23"/>
    </location>
</feature>
<dbReference type="InterPro" id="IPR002372">
    <property type="entry name" value="PQQ_rpt_dom"/>
</dbReference>
<evidence type="ECO:0000256" key="4">
    <source>
        <dbReference type="ARBA" id="ARBA00022989"/>
    </source>
</evidence>
<dbReference type="SUPFAM" id="SSF69318">
    <property type="entry name" value="Integrin alpha N-terminal domain"/>
    <property type="match status" value="1"/>
</dbReference>
<keyword evidence="3 6" id="KW-0732">Signal</keyword>
<proteinExistence type="predicted"/>
<dbReference type="EMBL" id="CP063849">
    <property type="protein sequence ID" value="QOY87882.1"/>
    <property type="molecule type" value="Genomic_DNA"/>
</dbReference>
<keyword evidence="4" id="KW-1133">Transmembrane helix</keyword>
<feature type="domain" description="Pyrrolo-quinoline quinone repeat" evidence="7">
    <location>
        <begin position="717"/>
        <end position="899"/>
    </location>
</feature>
<name>A0A7S7NQE7_PALFE</name>
<dbReference type="Pfam" id="PF13517">
    <property type="entry name" value="FG-GAP_3"/>
    <property type="match status" value="1"/>
</dbReference>
<keyword evidence="5" id="KW-0472">Membrane</keyword>
<dbReference type="GO" id="GO:0042597">
    <property type="term" value="C:periplasmic space"/>
    <property type="evidence" value="ECO:0007669"/>
    <property type="project" value="InterPro"/>
</dbReference>
<organism evidence="8 9">
    <name type="scientific">Paludibaculum fermentans</name>
    <dbReference type="NCBI Taxonomy" id="1473598"/>
    <lineage>
        <taxon>Bacteria</taxon>
        <taxon>Pseudomonadati</taxon>
        <taxon>Acidobacteriota</taxon>
        <taxon>Terriglobia</taxon>
        <taxon>Bryobacterales</taxon>
        <taxon>Bryobacteraceae</taxon>
        <taxon>Paludibaculum</taxon>
    </lineage>
</organism>
<dbReference type="InterPro" id="IPR015943">
    <property type="entry name" value="WD40/YVTN_repeat-like_dom_sf"/>
</dbReference>
<evidence type="ECO:0000256" key="2">
    <source>
        <dbReference type="ARBA" id="ARBA00022692"/>
    </source>
</evidence>
<dbReference type="Proteomes" id="UP000593892">
    <property type="component" value="Chromosome"/>
</dbReference>
<evidence type="ECO:0000256" key="3">
    <source>
        <dbReference type="ARBA" id="ARBA00022729"/>
    </source>
</evidence>
<dbReference type="RefSeq" id="WP_194449549.1">
    <property type="nucleotide sequence ID" value="NZ_CP063849.1"/>
</dbReference>
<dbReference type="InterPro" id="IPR010702">
    <property type="entry name" value="Pectate_lyase_2"/>
</dbReference>
<keyword evidence="2" id="KW-0812">Transmembrane</keyword>
<dbReference type="InterPro" id="IPR018391">
    <property type="entry name" value="PQQ_b-propeller_rpt"/>
</dbReference>
<dbReference type="GO" id="GO:0016837">
    <property type="term" value="F:carbon-oxygen lyase activity, acting on polysaccharides"/>
    <property type="evidence" value="ECO:0007669"/>
    <property type="project" value="InterPro"/>
</dbReference>
<dbReference type="InterPro" id="IPR013517">
    <property type="entry name" value="FG-GAP"/>
</dbReference>
<protein>
    <submittedName>
        <fullName evidence="8">VCBS repeat-containing protein</fullName>
    </submittedName>
</protein>
<evidence type="ECO:0000256" key="6">
    <source>
        <dbReference type="SAM" id="SignalP"/>
    </source>
</evidence>
<dbReference type="AlphaFoldDB" id="A0A7S7NQE7"/>